<dbReference type="EMBL" id="JRNN01000066">
    <property type="protein sequence ID" value="KGF34647.1"/>
    <property type="molecule type" value="Genomic_DNA"/>
</dbReference>
<dbReference type="PROSITE" id="PS51725">
    <property type="entry name" value="ABM"/>
    <property type="match status" value="1"/>
</dbReference>
<evidence type="ECO:0000313" key="3">
    <source>
        <dbReference type="Proteomes" id="UP000029556"/>
    </source>
</evidence>
<organism evidence="2 3">
    <name type="scientific">Hoylesella buccalis DNF00853</name>
    <dbReference type="NCBI Taxonomy" id="1401074"/>
    <lineage>
        <taxon>Bacteria</taxon>
        <taxon>Pseudomonadati</taxon>
        <taxon>Bacteroidota</taxon>
        <taxon>Bacteroidia</taxon>
        <taxon>Bacteroidales</taxon>
        <taxon>Prevotellaceae</taxon>
        <taxon>Hoylesella</taxon>
    </lineage>
</organism>
<dbReference type="PANTHER" id="PTHR33336:SF3">
    <property type="entry name" value="ABM DOMAIN-CONTAINING PROTEIN"/>
    <property type="match status" value="1"/>
</dbReference>
<evidence type="ECO:0000259" key="1">
    <source>
        <dbReference type="PROSITE" id="PS51725"/>
    </source>
</evidence>
<feature type="domain" description="ABM" evidence="1">
    <location>
        <begin position="2"/>
        <end position="90"/>
    </location>
</feature>
<gene>
    <name evidence="2" type="ORF">HMPREF2137_07645</name>
</gene>
<proteinExistence type="predicted"/>
<comment type="caution">
    <text evidence="2">The sequence shown here is derived from an EMBL/GenBank/DDBJ whole genome shotgun (WGS) entry which is preliminary data.</text>
</comment>
<name>A0A096AVK6_9BACT</name>
<dbReference type="RefSeq" id="WP_036873144.1">
    <property type="nucleotide sequence ID" value="NZ_JRNN01000066.1"/>
</dbReference>
<dbReference type="SUPFAM" id="SSF54909">
    <property type="entry name" value="Dimeric alpha+beta barrel"/>
    <property type="match status" value="1"/>
</dbReference>
<dbReference type="Gene3D" id="3.30.70.100">
    <property type="match status" value="1"/>
</dbReference>
<sequence>MIRLNAFLKVDVKDRQRVLSLANQLVDKSRQDEGCISYDFFESTTISGVFMFCETWKDQESLDKHANAPHFLHLVPEIETFGKMKLEKFMF</sequence>
<dbReference type="GO" id="GO:0004497">
    <property type="term" value="F:monooxygenase activity"/>
    <property type="evidence" value="ECO:0007669"/>
    <property type="project" value="UniProtKB-KW"/>
</dbReference>
<dbReference type="InterPro" id="IPR011008">
    <property type="entry name" value="Dimeric_a/b-barrel"/>
</dbReference>
<keyword evidence="2" id="KW-0503">Monooxygenase</keyword>
<protein>
    <submittedName>
        <fullName evidence="2">Antibiotic biosynthesis monooxygenase</fullName>
    </submittedName>
</protein>
<evidence type="ECO:0000313" key="2">
    <source>
        <dbReference type="EMBL" id="KGF34647.1"/>
    </source>
</evidence>
<dbReference type="InterPro" id="IPR007138">
    <property type="entry name" value="ABM_dom"/>
</dbReference>
<reference evidence="2 3" key="1">
    <citation type="submission" date="2014-07" db="EMBL/GenBank/DDBJ databases">
        <authorList>
            <person name="McCorrison J."/>
            <person name="Sanka R."/>
            <person name="Torralba M."/>
            <person name="Gillis M."/>
            <person name="Haft D.H."/>
            <person name="Methe B."/>
            <person name="Sutton G."/>
            <person name="Nelson K.E."/>
        </authorList>
    </citation>
    <scope>NUCLEOTIDE SEQUENCE [LARGE SCALE GENOMIC DNA]</scope>
    <source>
        <strain evidence="2 3">DNF00853</strain>
    </source>
</reference>
<dbReference type="InterPro" id="IPR050744">
    <property type="entry name" value="AI-2_Isomerase_LsrG"/>
</dbReference>
<accession>A0A096AVK6</accession>
<dbReference type="OrthoDB" id="287932at2"/>
<dbReference type="AlphaFoldDB" id="A0A096AVK6"/>
<keyword evidence="2" id="KW-0560">Oxidoreductase</keyword>
<dbReference type="PANTHER" id="PTHR33336">
    <property type="entry name" value="QUINOL MONOOXYGENASE YGIN-RELATED"/>
    <property type="match status" value="1"/>
</dbReference>
<dbReference type="Proteomes" id="UP000029556">
    <property type="component" value="Unassembled WGS sequence"/>
</dbReference>
<dbReference type="Pfam" id="PF03992">
    <property type="entry name" value="ABM"/>
    <property type="match status" value="1"/>
</dbReference>